<comment type="catalytic activity">
    <reaction evidence="1">
        <text>5-oxo-L-proline + ATP + 2 H2O = L-glutamate + ADP + phosphate + H(+)</text>
        <dbReference type="Rhea" id="RHEA:10348"/>
        <dbReference type="ChEBI" id="CHEBI:15377"/>
        <dbReference type="ChEBI" id="CHEBI:15378"/>
        <dbReference type="ChEBI" id="CHEBI:29985"/>
        <dbReference type="ChEBI" id="CHEBI:30616"/>
        <dbReference type="ChEBI" id="CHEBI:43474"/>
        <dbReference type="ChEBI" id="CHEBI:58402"/>
        <dbReference type="ChEBI" id="CHEBI:456216"/>
        <dbReference type="EC" id="3.5.2.9"/>
    </reaction>
</comment>
<dbReference type="AlphaFoldDB" id="A0A9J7ARW7"/>
<dbReference type="PANTHER" id="PTHR30292">
    <property type="entry name" value="UNCHARACTERIZED PROTEIN YBGL-RELATED"/>
    <property type="match status" value="1"/>
</dbReference>
<proteinExistence type="inferred from homology"/>
<keyword evidence="1" id="KW-0547">Nucleotide-binding</keyword>
<gene>
    <name evidence="1" type="primary">pxpA</name>
    <name evidence="2" type="ORF">NUH88_21745</name>
</gene>
<dbReference type="RefSeq" id="WP_257768949.1">
    <property type="nucleotide sequence ID" value="NZ_CP102480.1"/>
</dbReference>
<dbReference type="EMBL" id="CP102480">
    <property type="protein sequence ID" value="UUX49999.1"/>
    <property type="molecule type" value="Genomic_DNA"/>
</dbReference>
<dbReference type="Proteomes" id="UP001060336">
    <property type="component" value="Chromosome"/>
</dbReference>
<keyword evidence="1" id="KW-0067">ATP-binding</keyword>
<evidence type="ECO:0000256" key="1">
    <source>
        <dbReference type="HAMAP-Rule" id="MF_00691"/>
    </source>
</evidence>
<dbReference type="GO" id="GO:0005524">
    <property type="term" value="F:ATP binding"/>
    <property type="evidence" value="ECO:0007669"/>
    <property type="project" value="UniProtKB-UniRule"/>
</dbReference>
<accession>A0A9J7ARW7</accession>
<dbReference type="HAMAP" id="MF_00691">
    <property type="entry name" value="PxpA"/>
    <property type="match status" value="1"/>
</dbReference>
<dbReference type="Pfam" id="PF03746">
    <property type="entry name" value="LamB_YcsF"/>
    <property type="match status" value="1"/>
</dbReference>
<keyword evidence="1" id="KW-0378">Hydrolase</keyword>
<evidence type="ECO:0000313" key="3">
    <source>
        <dbReference type="Proteomes" id="UP001060336"/>
    </source>
</evidence>
<dbReference type="CDD" id="cd10787">
    <property type="entry name" value="LamB_YcsF_like"/>
    <property type="match status" value="1"/>
</dbReference>
<comment type="subunit">
    <text evidence="1">Forms a complex composed of PxpA, PxpB and PxpC.</text>
</comment>
<comment type="function">
    <text evidence="1">Catalyzes the cleavage of 5-oxoproline to form L-glutamate coupled to the hydrolysis of ATP to ADP and inorganic phosphate.</text>
</comment>
<sequence length="257" mass="27074">MTKVNLNADMAEGFGAYDIGDDTAMLKIVKSANVACGFHGGDANVMDRVCAAAKAEGVSIGAHPGFNDLWGFGRRRISMSTREVEAMVAYQVGALQAMAAMHGLKVTHMKPHGALNNMASEDKDLAEAIVRATKAVDSAIILLATTGSELLKAGEQLGVPTASEVFADRTYDANGSLTSRKRDDAMIRDPEQAVEHVLRMIETGKVLSTDGVEVPVIAHSICVHGDEPTGPAVADAVRRALEAKGIEVVPLPDVPLT</sequence>
<comment type="similarity">
    <text evidence="1">Belongs to the LamB/PxpA family.</text>
</comment>
<dbReference type="SUPFAM" id="SSF88713">
    <property type="entry name" value="Glycoside hydrolase/deacetylase"/>
    <property type="match status" value="1"/>
</dbReference>
<dbReference type="InterPro" id="IPR005501">
    <property type="entry name" value="LamB/YcsF/PxpA-like"/>
</dbReference>
<keyword evidence="3" id="KW-1185">Reference proteome</keyword>
<evidence type="ECO:0000313" key="2">
    <source>
        <dbReference type="EMBL" id="UUX49999.1"/>
    </source>
</evidence>
<dbReference type="NCBIfam" id="NF003814">
    <property type="entry name" value="PRK05406.1-3"/>
    <property type="match status" value="1"/>
</dbReference>
<dbReference type="EC" id="3.5.2.9" evidence="1"/>
<protein>
    <recommendedName>
        <fullName evidence="1">5-oxoprolinase subunit A</fullName>
        <shortName evidence="1">5-OPase subunit A</shortName>
        <ecNumber evidence="1">3.5.2.9</ecNumber>
    </recommendedName>
    <alternativeName>
        <fullName evidence="1">5-oxoprolinase (ATP-hydrolyzing) subunit A</fullName>
    </alternativeName>
</protein>
<name>A0A9J7ARW7_9PROT</name>
<dbReference type="KEGG" id="naci:NUH88_21745"/>
<organism evidence="2 3">
    <name type="scientific">Nisaea acidiphila</name>
    <dbReference type="NCBI Taxonomy" id="1862145"/>
    <lineage>
        <taxon>Bacteria</taxon>
        <taxon>Pseudomonadati</taxon>
        <taxon>Pseudomonadota</taxon>
        <taxon>Alphaproteobacteria</taxon>
        <taxon>Rhodospirillales</taxon>
        <taxon>Thalassobaculaceae</taxon>
        <taxon>Nisaea</taxon>
    </lineage>
</organism>
<dbReference type="GO" id="GO:0005975">
    <property type="term" value="P:carbohydrate metabolic process"/>
    <property type="evidence" value="ECO:0007669"/>
    <property type="project" value="InterPro"/>
</dbReference>
<dbReference type="PANTHER" id="PTHR30292:SF0">
    <property type="entry name" value="5-OXOPROLINASE SUBUNIT A"/>
    <property type="match status" value="1"/>
</dbReference>
<dbReference type="NCBIfam" id="NF003816">
    <property type="entry name" value="PRK05406.1-5"/>
    <property type="match status" value="1"/>
</dbReference>
<dbReference type="InterPro" id="IPR011330">
    <property type="entry name" value="Glyco_hydro/deAcase_b/a-brl"/>
</dbReference>
<dbReference type="Gene3D" id="3.20.20.370">
    <property type="entry name" value="Glycoside hydrolase/deacetylase"/>
    <property type="match status" value="1"/>
</dbReference>
<reference evidence="2" key="1">
    <citation type="submission" date="2022-08" db="EMBL/GenBank/DDBJ databases">
        <title>Nisaea acidiphila sp. nov., isolated from a marine algal debris and emended description of the genus Nisaea Urios et al. 2008.</title>
        <authorList>
            <person name="Kwon K."/>
        </authorList>
    </citation>
    <scope>NUCLEOTIDE SEQUENCE</scope>
    <source>
        <strain evidence="2">MEBiC11861</strain>
    </source>
</reference>
<dbReference type="GO" id="GO:0017168">
    <property type="term" value="F:5-oxoprolinase (ATP-hydrolyzing) activity"/>
    <property type="evidence" value="ECO:0007669"/>
    <property type="project" value="UniProtKB-UniRule"/>
</dbReference>